<keyword evidence="7" id="KW-0560">Oxidoreductase</keyword>
<dbReference type="GO" id="GO:0020037">
    <property type="term" value="F:heme binding"/>
    <property type="evidence" value="ECO:0007669"/>
    <property type="project" value="InterPro"/>
</dbReference>
<dbReference type="STRING" id="35608.A0A2U1N248"/>
<comment type="subcellular location">
    <subcellularLocation>
        <location evidence="1">Membrane</location>
    </subcellularLocation>
</comment>
<reference evidence="11 12" key="1">
    <citation type="journal article" date="2018" name="Mol. Plant">
        <title>The genome of Artemisia annua provides insight into the evolution of Asteraceae family and artemisinin biosynthesis.</title>
        <authorList>
            <person name="Shen Q."/>
            <person name="Zhang L."/>
            <person name="Liao Z."/>
            <person name="Wang S."/>
            <person name="Yan T."/>
            <person name="Shi P."/>
            <person name="Liu M."/>
            <person name="Fu X."/>
            <person name="Pan Q."/>
            <person name="Wang Y."/>
            <person name="Lv Z."/>
            <person name="Lu X."/>
            <person name="Zhang F."/>
            <person name="Jiang W."/>
            <person name="Ma Y."/>
            <person name="Chen M."/>
            <person name="Hao X."/>
            <person name="Li L."/>
            <person name="Tang Y."/>
            <person name="Lv G."/>
            <person name="Zhou Y."/>
            <person name="Sun X."/>
            <person name="Brodelius P.E."/>
            <person name="Rose J.K.C."/>
            <person name="Tang K."/>
        </authorList>
    </citation>
    <scope>NUCLEOTIDE SEQUENCE [LARGE SCALE GENOMIC DNA]</scope>
    <source>
        <strain evidence="12">cv. Huhao1</strain>
        <tissue evidence="11">Leaf</tissue>
    </source>
</reference>
<name>A0A2U1N248_ARTAN</name>
<evidence type="ECO:0000256" key="6">
    <source>
        <dbReference type="ARBA" id="ARBA00022989"/>
    </source>
</evidence>
<evidence type="ECO:0000256" key="3">
    <source>
        <dbReference type="ARBA" id="ARBA00022617"/>
    </source>
</evidence>
<keyword evidence="9" id="KW-0503">Monooxygenase</keyword>
<evidence type="ECO:0000313" key="12">
    <source>
        <dbReference type="Proteomes" id="UP000245207"/>
    </source>
</evidence>
<dbReference type="InterPro" id="IPR036396">
    <property type="entry name" value="Cyt_P450_sf"/>
</dbReference>
<keyword evidence="8" id="KW-0408">Iron</keyword>
<dbReference type="InterPro" id="IPR050665">
    <property type="entry name" value="Cytochrome_P450_Monooxygen"/>
</dbReference>
<dbReference type="AlphaFoldDB" id="A0A2U1N248"/>
<dbReference type="PANTHER" id="PTHR24282">
    <property type="entry name" value="CYTOCHROME P450 FAMILY MEMBER"/>
    <property type="match status" value="1"/>
</dbReference>
<dbReference type="GO" id="GO:0016705">
    <property type="term" value="F:oxidoreductase activity, acting on paired donors, with incorporation or reduction of molecular oxygen"/>
    <property type="evidence" value="ECO:0007669"/>
    <property type="project" value="InterPro"/>
</dbReference>
<comment type="caution">
    <text evidence="11">The sequence shown here is derived from an EMBL/GenBank/DDBJ whole genome shotgun (WGS) entry which is preliminary data.</text>
</comment>
<dbReference type="GO" id="GO:0005506">
    <property type="term" value="F:iron ion binding"/>
    <property type="evidence" value="ECO:0007669"/>
    <property type="project" value="InterPro"/>
</dbReference>
<keyword evidence="10" id="KW-0472">Membrane</keyword>
<dbReference type="Pfam" id="PF00067">
    <property type="entry name" value="p450"/>
    <property type="match status" value="1"/>
</dbReference>
<evidence type="ECO:0000256" key="9">
    <source>
        <dbReference type="ARBA" id="ARBA00023033"/>
    </source>
</evidence>
<evidence type="ECO:0000256" key="4">
    <source>
        <dbReference type="ARBA" id="ARBA00022692"/>
    </source>
</evidence>
<dbReference type="InterPro" id="IPR001128">
    <property type="entry name" value="Cyt_P450"/>
</dbReference>
<evidence type="ECO:0000313" key="11">
    <source>
        <dbReference type="EMBL" id="PWA67563.1"/>
    </source>
</evidence>
<protein>
    <submittedName>
        <fullName evidence="11">Cytochrome P450</fullName>
    </submittedName>
</protein>
<evidence type="ECO:0000256" key="2">
    <source>
        <dbReference type="ARBA" id="ARBA00010617"/>
    </source>
</evidence>
<dbReference type="PANTHER" id="PTHR24282:SF269">
    <property type="entry name" value="CYTOCHROME P450, REVERSE TRANSCRIPTASE, RNA-DEPENDENT DNA POLYMERASE-RELATED"/>
    <property type="match status" value="1"/>
</dbReference>
<keyword evidence="6" id="KW-1133">Transmembrane helix</keyword>
<dbReference type="EMBL" id="PKPP01003811">
    <property type="protein sequence ID" value="PWA67563.1"/>
    <property type="molecule type" value="Genomic_DNA"/>
</dbReference>
<dbReference type="GO" id="GO:0016020">
    <property type="term" value="C:membrane"/>
    <property type="evidence" value="ECO:0007669"/>
    <property type="project" value="UniProtKB-SubCell"/>
</dbReference>
<evidence type="ECO:0000256" key="10">
    <source>
        <dbReference type="ARBA" id="ARBA00023136"/>
    </source>
</evidence>
<keyword evidence="5" id="KW-0479">Metal-binding</keyword>
<keyword evidence="12" id="KW-1185">Reference proteome</keyword>
<dbReference type="Proteomes" id="UP000245207">
    <property type="component" value="Unassembled WGS sequence"/>
</dbReference>
<evidence type="ECO:0000256" key="5">
    <source>
        <dbReference type="ARBA" id="ARBA00022723"/>
    </source>
</evidence>
<organism evidence="11 12">
    <name type="scientific">Artemisia annua</name>
    <name type="common">Sweet wormwood</name>
    <dbReference type="NCBI Taxonomy" id="35608"/>
    <lineage>
        <taxon>Eukaryota</taxon>
        <taxon>Viridiplantae</taxon>
        <taxon>Streptophyta</taxon>
        <taxon>Embryophyta</taxon>
        <taxon>Tracheophyta</taxon>
        <taxon>Spermatophyta</taxon>
        <taxon>Magnoliopsida</taxon>
        <taxon>eudicotyledons</taxon>
        <taxon>Gunneridae</taxon>
        <taxon>Pentapetalae</taxon>
        <taxon>asterids</taxon>
        <taxon>campanulids</taxon>
        <taxon>Asterales</taxon>
        <taxon>Asteraceae</taxon>
        <taxon>Asteroideae</taxon>
        <taxon>Anthemideae</taxon>
        <taxon>Artemisiinae</taxon>
        <taxon>Artemisia</taxon>
    </lineage>
</organism>
<comment type="similarity">
    <text evidence="2">Belongs to the cytochrome P450 family.</text>
</comment>
<gene>
    <name evidence="11" type="ORF">CTI12_AA314630</name>
</gene>
<proteinExistence type="inferred from homology"/>
<dbReference type="GO" id="GO:0004497">
    <property type="term" value="F:monooxygenase activity"/>
    <property type="evidence" value="ECO:0007669"/>
    <property type="project" value="UniProtKB-KW"/>
</dbReference>
<evidence type="ECO:0000256" key="1">
    <source>
        <dbReference type="ARBA" id="ARBA00004370"/>
    </source>
</evidence>
<dbReference type="SUPFAM" id="SSF48264">
    <property type="entry name" value="Cytochrome P450"/>
    <property type="match status" value="1"/>
</dbReference>
<keyword evidence="4" id="KW-0812">Transmembrane</keyword>
<accession>A0A2U1N248</accession>
<dbReference type="Gene3D" id="1.20.120.990">
    <property type="entry name" value="Glycosyltransferase family 88, C-terminal domain"/>
    <property type="match status" value="1"/>
</dbReference>
<sequence>MFLNYFSGVYSPFIAKMGPRGMQSARQKIYKETQGQNPFTDCLAVTIKSVFFEWKILAVGHVAHDLNMWYSKLANEGRTWQGKLPDADYKIVEYVKGEYNDAQFASQRSCFSICICRGGQMRCWEITKSGASVGSEGFSKLDRLLISIKEKQAAKRLAKLVHKLLGLAYITLSGVDSMAESLKIMFSAIGSSCNDMVHKWELLTAKTSSTDIDVWPYIDNLAGDVISRTAFGSNYKEAKKIFRIQKEQIELIFQMLFILHLPGRRFIPTKANKKFEENRVELQTMLRGIIDKKKKAIKMGEASHCDDLLGILLESNSKEIEEDGVGMSMEDVIEEFYIKNGKLKLGMRSYKFLVPGNLILKVLRTLRF</sequence>
<keyword evidence="3" id="KW-0349">Heme</keyword>
<dbReference type="OrthoDB" id="1470350at2759"/>
<evidence type="ECO:0000256" key="7">
    <source>
        <dbReference type="ARBA" id="ARBA00023002"/>
    </source>
</evidence>
<evidence type="ECO:0000256" key="8">
    <source>
        <dbReference type="ARBA" id="ARBA00023004"/>
    </source>
</evidence>